<organism evidence="1 2">
    <name type="scientific">Vararia minispora EC-137</name>
    <dbReference type="NCBI Taxonomy" id="1314806"/>
    <lineage>
        <taxon>Eukaryota</taxon>
        <taxon>Fungi</taxon>
        <taxon>Dikarya</taxon>
        <taxon>Basidiomycota</taxon>
        <taxon>Agaricomycotina</taxon>
        <taxon>Agaricomycetes</taxon>
        <taxon>Russulales</taxon>
        <taxon>Lachnocladiaceae</taxon>
        <taxon>Vararia</taxon>
    </lineage>
</organism>
<reference evidence="1" key="1">
    <citation type="submission" date="2021-02" db="EMBL/GenBank/DDBJ databases">
        <authorList>
            <consortium name="DOE Joint Genome Institute"/>
            <person name="Ahrendt S."/>
            <person name="Looney B.P."/>
            <person name="Miyauchi S."/>
            <person name="Morin E."/>
            <person name="Drula E."/>
            <person name="Courty P.E."/>
            <person name="Chicoki N."/>
            <person name="Fauchery L."/>
            <person name="Kohler A."/>
            <person name="Kuo A."/>
            <person name="Labutti K."/>
            <person name="Pangilinan J."/>
            <person name="Lipzen A."/>
            <person name="Riley R."/>
            <person name="Andreopoulos W."/>
            <person name="He G."/>
            <person name="Johnson J."/>
            <person name="Barry K.W."/>
            <person name="Grigoriev I.V."/>
            <person name="Nagy L."/>
            <person name="Hibbett D."/>
            <person name="Henrissat B."/>
            <person name="Matheny P.B."/>
            <person name="Labbe J."/>
            <person name="Martin F."/>
        </authorList>
    </citation>
    <scope>NUCLEOTIDE SEQUENCE</scope>
    <source>
        <strain evidence="1">EC-137</strain>
    </source>
</reference>
<dbReference type="EMBL" id="MU273615">
    <property type="protein sequence ID" value="KAI0030573.1"/>
    <property type="molecule type" value="Genomic_DNA"/>
</dbReference>
<feature type="non-terminal residue" evidence="1">
    <location>
        <position position="159"/>
    </location>
</feature>
<evidence type="ECO:0000313" key="2">
    <source>
        <dbReference type="Proteomes" id="UP000814128"/>
    </source>
</evidence>
<accession>A0ACB8QG50</accession>
<evidence type="ECO:0000313" key="1">
    <source>
        <dbReference type="EMBL" id="KAI0030573.1"/>
    </source>
</evidence>
<name>A0ACB8QG50_9AGAM</name>
<sequence>QALIFTDGSCSRNGSDSAEGYWQVLGRPKVYRPWNRSYRIRDSHSISSQCVAEPCGNLNDGVIPTSARAKLTAAIEALKWIDPVSESFRSVVVATDLDLIVSGISGWAWRWRANGWQTWALRERRYRPIQNADLWEKLIDMVLRLEDQNVEVKFWKVPR</sequence>
<feature type="non-terminal residue" evidence="1">
    <location>
        <position position="1"/>
    </location>
</feature>
<keyword evidence="2" id="KW-1185">Reference proteome</keyword>
<proteinExistence type="predicted"/>
<gene>
    <name evidence="1" type="ORF">K488DRAFT_31752</name>
</gene>
<dbReference type="Proteomes" id="UP000814128">
    <property type="component" value="Unassembled WGS sequence"/>
</dbReference>
<reference evidence="1" key="2">
    <citation type="journal article" date="2022" name="New Phytol.">
        <title>Evolutionary transition to the ectomycorrhizal habit in the genomes of a hyperdiverse lineage of mushroom-forming fungi.</title>
        <authorList>
            <person name="Looney B."/>
            <person name="Miyauchi S."/>
            <person name="Morin E."/>
            <person name="Drula E."/>
            <person name="Courty P.E."/>
            <person name="Kohler A."/>
            <person name="Kuo A."/>
            <person name="LaButti K."/>
            <person name="Pangilinan J."/>
            <person name="Lipzen A."/>
            <person name="Riley R."/>
            <person name="Andreopoulos W."/>
            <person name="He G."/>
            <person name="Johnson J."/>
            <person name="Nolan M."/>
            <person name="Tritt A."/>
            <person name="Barry K.W."/>
            <person name="Grigoriev I.V."/>
            <person name="Nagy L.G."/>
            <person name="Hibbett D."/>
            <person name="Henrissat B."/>
            <person name="Matheny P.B."/>
            <person name="Labbe J."/>
            <person name="Martin F.M."/>
        </authorList>
    </citation>
    <scope>NUCLEOTIDE SEQUENCE</scope>
    <source>
        <strain evidence="1">EC-137</strain>
    </source>
</reference>
<comment type="caution">
    <text evidence="1">The sequence shown here is derived from an EMBL/GenBank/DDBJ whole genome shotgun (WGS) entry which is preliminary data.</text>
</comment>
<protein>
    <submittedName>
        <fullName evidence="1">Uncharacterized protein</fullName>
    </submittedName>
</protein>